<evidence type="ECO:0000313" key="2">
    <source>
        <dbReference type="Proteomes" id="UP000499080"/>
    </source>
</evidence>
<dbReference type="Proteomes" id="UP000499080">
    <property type="component" value="Unassembled WGS sequence"/>
</dbReference>
<proteinExistence type="predicted"/>
<gene>
    <name evidence="1" type="ORF">AVEN_95097_1</name>
</gene>
<reference evidence="1 2" key="1">
    <citation type="journal article" date="2019" name="Sci. Rep.">
        <title>Orb-weaving spider Araneus ventricosus genome elucidates the spidroin gene catalogue.</title>
        <authorList>
            <person name="Kono N."/>
            <person name="Nakamura H."/>
            <person name="Ohtoshi R."/>
            <person name="Moran D.A.P."/>
            <person name="Shinohara A."/>
            <person name="Yoshida Y."/>
            <person name="Fujiwara M."/>
            <person name="Mori M."/>
            <person name="Tomita M."/>
            <person name="Arakawa K."/>
        </authorList>
    </citation>
    <scope>NUCLEOTIDE SEQUENCE [LARGE SCALE GENOMIC DNA]</scope>
</reference>
<evidence type="ECO:0000313" key="1">
    <source>
        <dbReference type="EMBL" id="GBN44040.1"/>
    </source>
</evidence>
<dbReference type="AlphaFoldDB" id="A0A4Y2P0E9"/>
<sequence length="159" mass="18217">MIEYGKKIITKIFTLGPEDLALAAVERQCGIRALPRHLYRTKEPWRKIRSAAVTRTAIYFFSKTAPQATNFHFLGFQSVAPYRATDDHSFGVMRLLGRPVFQRGTLFTVLKSPSQQLQVLWLGRLIVYKIGMGNQRLLWRALTATNLKLSDKFSDSIDR</sequence>
<dbReference type="EMBL" id="BGPR01010062">
    <property type="protein sequence ID" value="GBN44040.1"/>
    <property type="molecule type" value="Genomic_DNA"/>
</dbReference>
<keyword evidence="2" id="KW-1185">Reference proteome</keyword>
<name>A0A4Y2P0E9_ARAVE</name>
<comment type="caution">
    <text evidence="1">The sequence shown here is derived from an EMBL/GenBank/DDBJ whole genome shotgun (WGS) entry which is preliminary data.</text>
</comment>
<accession>A0A4Y2P0E9</accession>
<organism evidence="1 2">
    <name type="scientific">Araneus ventricosus</name>
    <name type="common">Orbweaver spider</name>
    <name type="synonym">Epeira ventricosa</name>
    <dbReference type="NCBI Taxonomy" id="182803"/>
    <lineage>
        <taxon>Eukaryota</taxon>
        <taxon>Metazoa</taxon>
        <taxon>Ecdysozoa</taxon>
        <taxon>Arthropoda</taxon>
        <taxon>Chelicerata</taxon>
        <taxon>Arachnida</taxon>
        <taxon>Araneae</taxon>
        <taxon>Araneomorphae</taxon>
        <taxon>Entelegynae</taxon>
        <taxon>Araneoidea</taxon>
        <taxon>Araneidae</taxon>
        <taxon>Araneus</taxon>
    </lineage>
</organism>
<protein>
    <submittedName>
        <fullName evidence="1">Uncharacterized protein</fullName>
    </submittedName>
</protein>